<dbReference type="OrthoDB" id="9806894at2"/>
<feature type="transmembrane region" description="Helical" evidence="5">
    <location>
        <begin position="62"/>
        <end position="82"/>
    </location>
</feature>
<keyword evidence="2 5" id="KW-0812">Transmembrane</keyword>
<keyword evidence="4 5" id="KW-0472">Membrane</keyword>
<accession>A0A0S3EYS7</accession>
<evidence type="ECO:0000313" key="6">
    <source>
        <dbReference type="EMBL" id="ALR20524.1"/>
    </source>
</evidence>
<protein>
    <submittedName>
        <fullName evidence="6">Colicin V production protein</fullName>
    </submittedName>
</protein>
<evidence type="ECO:0000256" key="2">
    <source>
        <dbReference type="ARBA" id="ARBA00022692"/>
    </source>
</evidence>
<evidence type="ECO:0000256" key="1">
    <source>
        <dbReference type="ARBA" id="ARBA00004141"/>
    </source>
</evidence>
<evidence type="ECO:0000313" key="7">
    <source>
        <dbReference type="Proteomes" id="UP000056968"/>
    </source>
</evidence>
<reference evidence="6 7" key="1">
    <citation type="submission" date="2015-11" db="EMBL/GenBank/DDBJ databases">
        <title>A Two-component Flavoprotein Monooxygenase System MeaXY Responsible for para-Hydroxylation of 2-Methyl-6-ethylaniline and 2,6-Diethylaniline in Sphingobium baderi DE-13.</title>
        <authorList>
            <person name="Cheng M."/>
            <person name="Meng Q."/>
            <person name="Yang Y."/>
            <person name="Chu C."/>
            <person name="Yan X."/>
            <person name="He J."/>
            <person name="Li S."/>
        </authorList>
    </citation>
    <scope>NUCLEOTIDE SEQUENCE [LARGE SCALE GENOMIC DNA]</scope>
    <source>
        <strain evidence="6 7">DE-13</strain>
    </source>
</reference>
<feature type="transmembrane region" description="Helical" evidence="5">
    <location>
        <begin position="6"/>
        <end position="25"/>
    </location>
</feature>
<dbReference type="Proteomes" id="UP000056968">
    <property type="component" value="Chromosome"/>
</dbReference>
<feature type="transmembrane region" description="Helical" evidence="5">
    <location>
        <begin position="103"/>
        <end position="125"/>
    </location>
</feature>
<sequence length="173" mass="18251">MNAVDILVLLAIGGCAIFGLMRGFVQETLSLIAWVLAIFAIRLFHASVAELLTPLIGTESGAAMLALVLVFGVTFAAGKLLAHAIGKRTRQSILGPVDRVLGGGFGAIKGLIGATLFFLAFSLVYDTFYGSGARRPDWLSDARTYPLLNASGQAISEFVAERRAQKPAEPAAN</sequence>
<dbReference type="GO" id="GO:0009403">
    <property type="term" value="P:toxin biosynthetic process"/>
    <property type="evidence" value="ECO:0007669"/>
    <property type="project" value="InterPro"/>
</dbReference>
<dbReference type="AlphaFoldDB" id="A0A0S3EYS7"/>
<dbReference type="InterPro" id="IPR052719">
    <property type="entry name" value="CvpA-like"/>
</dbReference>
<dbReference type="KEGG" id="sbd:ATN00_09615"/>
<dbReference type="PANTHER" id="PTHR36926:SF1">
    <property type="entry name" value="COLICIN V PRODUCTION PROTEIN"/>
    <property type="match status" value="1"/>
</dbReference>
<evidence type="ECO:0000256" key="4">
    <source>
        <dbReference type="ARBA" id="ARBA00023136"/>
    </source>
</evidence>
<dbReference type="EMBL" id="CP013264">
    <property type="protein sequence ID" value="ALR20524.1"/>
    <property type="molecule type" value="Genomic_DNA"/>
</dbReference>
<organism evidence="6 7">
    <name type="scientific">Sphingobium baderi</name>
    <dbReference type="NCBI Taxonomy" id="1332080"/>
    <lineage>
        <taxon>Bacteria</taxon>
        <taxon>Pseudomonadati</taxon>
        <taxon>Pseudomonadota</taxon>
        <taxon>Alphaproteobacteria</taxon>
        <taxon>Sphingomonadales</taxon>
        <taxon>Sphingomonadaceae</taxon>
        <taxon>Sphingobium</taxon>
    </lineage>
</organism>
<name>A0A0S3EYS7_9SPHN</name>
<evidence type="ECO:0000256" key="5">
    <source>
        <dbReference type="SAM" id="Phobius"/>
    </source>
</evidence>
<dbReference type="GO" id="GO:0016020">
    <property type="term" value="C:membrane"/>
    <property type="evidence" value="ECO:0007669"/>
    <property type="project" value="UniProtKB-SubCell"/>
</dbReference>
<dbReference type="STRING" id="1332080.ATN00_09615"/>
<dbReference type="Pfam" id="PF02674">
    <property type="entry name" value="Colicin_V"/>
    <property type="match status" value="1"/>
</dbReference>
<comment type="subcellular location">
    <subcellularLocation>
        <location evidence="1">Membrane</location>
        <topology evidence="1">Multi-pass membrane protein</topology>
    </subcellularLocation>
</comment>
<gene>
    <name evidence="6" type="ORF">ATN00_09615</name>
</gene>
<evidence type="ECO:0000256" key="3">
    <source>
        <dbReference type="ARBA" id="ARBA00022989"/>
    </source>
</evidence>
<proteinExistence type="predicted"/>
<keyword evidence="3 5" id="KW-1133">Transmembrane helix</keyword>
<dbReference type="RefSeq" id="WP_062064234.1">
    <property type="nucleotide sequence ID" value="NZ_CP013264.1"/>
</dbReference>
<dbReference type="PANTHER" id="PTHR36926">
    <property type="entry name" value="COLICIN V PRODUCTION PROTEIN"/>
    <property type="match status" value="1"/>
</dbReference>
<feature type="transmembrane region" description="Helical" evidence="5">
    <location>
        <begin position="32"/>
        <end position="56"/>
    </location>
</feature>
<dbReference type="InterPro" id="IPR003825">
    <property type="entry name" value="Colicin-V_CvpA"/>
</dbReference>
<keyword evidence="7" id="KW-1185">Reference proteome</keyword>